<sequence length="66" mass="7503">MIKVNRLNGKEFVINADLIECIEATPDTVITLTTGNKYVVQQSLDEVIEMVLNYKRQINGCFKVVE</sequence>
<keyword evidence="2" id="KW-1185">Reference proteome</keyword>
<gene>
    <name evidence="1" type="ORF">SAMN02746089_01055</name>
</gene>
<keyword evidence="1" id="KW-0282">Flagellum</keyword>
<protein>
    <submittedName>
        <fullName evidence="1">Flagellar protein FlbD</fullName>
    </submittedName>
</protein>
<organism evidence="1 2">
    <name type="scientific">Caldanaerobius fijiensis DSM 17918</name>
    <dbReference type="NCBI Taxonomy" id="1121256"/>
    <lineage>
        <taxon>Bacteria</taxon>
        <taxon>Bacillati</taxon>
        <taxon>Bacillota</taxon>
        <taxon>Clostridia</taxon>
        <taxon>Thermoanaerobacterales</taxon>
        <taxon>Thermoanaerobacteraceae</taxon>
        <taxon>Caldanaerobius</taxon>
    </lineage>
</organism>
<evidence type="ECO:0000313" key="2">
    <source>
        <dbReference type="Proteomes" id="UP000184088"/>
    </source>
</evidence>
<dbReference type="PANTHER" id="PTHR39185">
    <property type="entry name" value="SWARMING MOTILITY PROTEIN SWRD"/>
    <property type="match status" value="1"/>
</dbReference>
<accession>A0A1M4XND2</accession>
<reference evidence="1 2" key="1">
    <citation type="submission" date="2016-11" db="EMBL/GenBank/DDBJ databases">
        <authorList>
            <person name="Jaros S."/>
            <person name="Januszkiewicz K."/>
            <person name="Wedrychowicz H."/>
        </authorList>
    </citation>
    <scope>NUCLEOTIDE SEQUENCE [LARGE SCALE GENOMIC DNA]</scope>
    <source>
        <strain evidence="1 2">DSM 17918</strain>
    </source>
</reference>
<dbReference type="InterPro" id="IPR009384">
    <property type="entry name" value="SwrD-like"/>
</dbReference>
<dbReference type="RefSeq" id="WP_073342362.1">
    <property type="nucleotide sequence ID" value="NZ_FQVH01000008.1"/>
</dbReference>
<dbReference type="EMBL" id="FQVH01000008">
    <property type="protein sequence ID" value="SHE94722.1"/>
    <property type="molecule type" value="Genomic_DNA"/>
</dbReference>
<dbReference type="AlphaFoldDB" id="A0A1M4XND2"/>
<dbReference type="STRING" id="1121256.SAMN02746089_01055"/>
<evidence type="ECO:0000313" key="1">
    <source>
        <dbReference type="EMBL" id="SHE94722.1"/>
    </source>
</evidence>
<proteinExistence type="predicted"/>
<dbReference type="Pfam" id="PF06289">
    <property type="entry name" value="FlbD"/>
    <property type="match status" value="1"/>
</dbReference>
<dbReference type="Proteomes" id="UP000184088">
    <property type="component" value="Unassembled WGS sequence"/>
</dbReference>
<name>A0A1M4XND2_9THEO</name>
<keyword evidence="1" id="KW-0969">Cilium</keyword>
<dbReference type="OrthoDB" id="9799862at2"/>
<keyword evidence="1" id="KW-0966">Cell projection</keyword>
<dbReference type="PANTHER" id="PTHR39185:SF1">
    <property type="entry name" value="SWARMING MOTILITY PROTEIN SWRD"/>
    <property type="match status" value="1"/>
</dbReference>